<evidence type="ECO:0000256" key="1">
    <source>
        <dbReference type="ARBA" id="ARBA00006217"/>
    </source>
</evidence>
<evidence type="ECO:0000313" key="7">
    <source>
        <dbReference type="EMBL" id="KAJ9605151.1"/>
    </source>
</evidence>
<protein>
    <recommendedName>
        <fullName evidence="5">Carbonic anhydrase</fullName>
        <ecNumber evidence="5">4.2.1.1</ecNumber>
    </recommendedName>
    <alternativeName>
        <fullName evidence="5">Carbonate dehydratase</fullName>
    </alternativeName>
</protein>
<dbReference type="AlphaFoldDB" id="A0AA39CEB8"/>
<evidence type="ECO:0000256" key="5">
    <source>
        <dbReference type="RuleBase" id="RU003956"/>
    </source>
</evidence>
<keyword evidence="3 4" id="KW-0862">Zinc</keyword>
<feature type="region of interest" description="Disordered" evidence="6">
    <location>
        <begin position="1"/>
        <end position="20"/>
    </location>
</feature>
<evidence type="ECO:0000256" key="6">
    <source>
        <dbReference type="SAM" id="MobiDB-lite"/>
    </source>
</evidence>
<name>A0AA39CEB8_9EURO</name>
<evidence type="ECO:0000313" key="8">
    <source>
        <dbReference type="Proteomes" id="UP001172673"/>
    </source>
</evidence>
<comment type="caution">
    <text evidence="7">The sequence shown here is derived from an EMBL/GenBank/DDBJ whole genome shotgun (WGS) entry which is preliminary data.</text>
</comment>
<dbReference type="EC" id="4.2.1.1" evidence="5"/>
<dbReference type="SUPFAM" id="SSF53056">
    <property type="entry name" value="beta-carbonic anhydrase, cab"/>
    <property type="match status" value="1"/>
</dbReference>
<gene>
    <name evidence="7" type="ORF">H2200_010541</name>
</gene>
<feature type="binding site" evidence="4">
    <location>
        <position position="97"/>
    </location>
    <ligand>
        <name>Zn(2+)</name>
        <dbReference type="ChEBI" id="CHEBI:29105"/>
    </ligand>
</feature>
<keyword evidence="8" id="KW-1185">Reference proteome</keyword>
<comment type="catalytic activity">
    <reaction evidence="5">
        <text>hydrogencarbonate + H(+) = CO2 + H2O</text>
        <dbReference type="Rhea" id="RHEA:10748"/>
        <dbReference type="ChEBI" id="CHEBI:15377"/>
        <dbReference type="ChEBI" id="CHEBI:15378"/>
        <dbReference type="ChEBI" id="CHEBI:16526"/>
        <dbReference type="ChEBI" id="CHEBI:17544"/>
        <dbReference type="EC" id="4.2.1.1"/>
    </reaction>
</comment>
<accession>A0AA39CEB8</accession>
<dbReference type="Proteomes" id="UP001172673">
    <property type="component" value="Unassembled WGS sequence"/>
</dbReference>
<comment type="similarity">
    <text evidence="1 5">Belongs to the beta-class carbonic anhydrase family.</text>
</comment>
<dbReference type="EMBL" id="JAPDRK010000017">
    <property type="protein sequence ID" value="KAJ9605151.1"/>
    <property type="molecule type" value="Genomic_DNA"/>
</dbReference>
<comment type="function">
    <text evidence="5">Reversible hydration of carbon dioxide.</text>
</comment>
<dbReference type="InterPro" id="IPR001765">
    <property type="entry name" value="Carbonic_anhydrase"/>
</dbReference>
<feature type="binding site" evidence="4">
    <location>
        <position position="45"/>
    </location>
    <ligand>
        <name>Zn(2+)</name>
        <dbReference type="ChEBI" id="CHEBI:29105"/>
    </ligand>
</feature>
<organism evidence="7 8">
    <name type="scientific">Cladophialophora chaetospira</name>
    <dbReference type="NCBI Taxonomy" id="386627"/>
    <lineage>
        <taxon>Eukaryota</taxon>
        <taxon>Fungi</taxon>
        <taxon>Dikarya</taxon>
        <taxon>Ascomycota</taxon>
        <taxon>Pezizomycotina</taxon>
        <taxon>Eurotiomycetes</taxon>
        <taxon>Chaetothyriomycetidae</taxon>
        <taxon>Chaetothyriales</taxon>
        <taxon>Herpotrichiellaceae</taxon>
        <taxon>Cladophialophora</taxon>
    </lineage>
</organism>
<dbReference type="PANTHER" id="PTHR43175:SF3">
    <property type="entry name" value="CARBON DISULFIDE HYDROLASE"/>
    <property type="match status" value="1"/>
</dbReference>
<dbReference type="Gene3D" id="3.40.1050.10">
    <property type="entry name" value="Carbonic anhydrase"/>
    <property type="match status" value="1"/>
</dbReference>
<sequence length="204" mass="22786">MAPTSAELFKRNEAYSPTHTPMPTIDEIIAMGGGAPKTCIITCVDPRVHPEALLGLQFGETFIFRTVAGHPQSALQDIAALDIEGHNCLEDIMIIYHTGQHLLKPLPCVLNNWFDSARTDCGSTRFDVPRIRSGWAERDPSSKLQVDEMTFGAVQARYGYDKQEDALRDDVKWLKEQPLVRKAQGINVKGYLYDLKSGKLQEVV</sequence>
<dbReference type="PANTHER" id="PTHR43175">
    <property type="entry name" value="CARBONIC ANHYDRASE"/>
    <property type="match status" value="1"/>
</dbReference>
<feature type="binding site" evidence="4">
    <location>
        <position position="43"/>
    </location>
    <ligand>
        <name>Zn(2+)</name>
        <dbReference type="ChEBI" id="CHEBI:29105"/>
    </ligand>
</feature>
<evidence type="ECO:0000256" key="4">
    <source>
        <dbReference type="PIRSR" id="PIRSR601765-1"/>
    </source>
</evidence>
<keyword evidence="5" id="KW-0456">Lyase</keyword>
<dbReference type="GO" id="GO:0004089">
    <property type="term" value="F:carbonate dehydratase activity"/>
    <property type="evidence" value="ECO:0007669"/>
    <property type="project" value="UniProtKB-UniRule"/>
</dbReference>
<evidence type="ECO:0000256" key="2">
    <source>
        <dbReference type="ARBA" id="ARBA00022723"/>
    </source>
</evidence>
<dbReference type="GO" id="GO:0008270">
    <property type="term" value="F:zinc ion binding"/>
    <property type="evidence" value="ECO:0007669"/>
    <property type="project" value="UniProtKB-UniRule"/>
</dbReference>
<keyword evidence="2 4" id="KW-0479">Metal-binding</keyword>
<dbReference type="InterPro" id="IPR036874">
    <property type="entry name" value="Carbonic_anhydrase_sf"/>
</dbReference>
<dbReference type="Pfam" id="PF00484">
    <property type="entry name" value="Pro_CA"/>
    <property type="match status" value="1"/>
</dbReference>
<dbReference type="SMART" id="SM00947">
    <property type="entry name" value="Pro_CA"/>
    <property type="match status" value="1"/>
</dbReference>
<reference evidence="7" key="1">
    <citation type="submission" date="2022-10" db="EMBL/GenBank/DDBJ databases">
        <title>Culturing micro-colonial fungi from biological soil crusts in the Mojave desert and describing Neophaeococcomyces mojavensis, and introducing the new genera and species Taxawa tesnikishii.</title>
        <authorList>
            <person name="Kurbessoian T."/>
            <person name="Stajich J.E."/>
        </authorList>
    </citation>
    <scope>NUCLEOTIDE SEQUENCE</scope>
    <source>
        <strain evidence="7">TK_41</strain>
    </source>
</reference>
<evidence type="ECO:0000256" key="3">
    <source>
        <dbReference type="ARBA" id="ARBA00022833"/>
    </source>
</evidence>
<comment type="cofactor">
    <cofactor evidence="4">
        <name>Zn(2+)</name>
        <dbReference type="ChEBI" id="CHEBI:29105"/>
    </cofactor>
    <text evidence="4">Binds 1 zinc ion per subunit.</text>
</comment>
<proteinExistence type="inferred from homology"/>